<proteinExistence type="predicted"/>
<gene>
    <name evidence="2" type="ORF">M9458_039814</name>
</gene>
<keyword evidence="3" id="KW-1185">Reference proteome</keyword>
<reference evidence="2 3" key="1">
    <citation type="submission" date="2024-05" db="EMBL/GenBank/DDBJ databases">
        <title>Genome sequencing and assembly of Indian major carp, Cirrhinus mrigala (Hamilton, 1822).</title>
        <authorList>
            <person name="Mohindra V."/>
            <person name="Chowdhury L.M."/>
            <person name="Lal K."/>
            <person name="Jena J.K."/>
        </authorList>
    </citation>
    <scope>NUCLEOTIDE SEQUENCE [LARGE SCALE GENOMIC DNA]</scope>
    <source>
        <strain evidence="2">CM1030</strain>
        <tissue evidence="2">Blood</tissue>
    </source>
</reference>
<dbReference type="AlphaFoldDB" id="A0ABD0NSY2"/>
<feature type="compositionally biased region" description="Acidic residues" evidence="1">
    <location>
        <begin position="107"/>
        <end position="116"/>
    </location>
</feature>
<sequence>VNTSSSSRMRGTWRTTWRSLAASATVPSAMTSAGFRCGLDDDLRFIMPRGDPCWTPQSYISFTLWTNGSTFTVGEAEEDSNLVQPHLADVSQHDSEPSQPPPRLAEPEPEPTTDGEPEPKATEPSPKGATAHWNATEPEPSPSNQVREPATWPVTVDVPVGREGAEDSTAAESEQCMDLGHFDIELDLIDFTEDIYVERDLIDFYGNTFEDMPSLPPSSELSACLDFPPSLPLLSPSIIPAAVVSPPLSPDSPAAHPQSTICAVGSPRVCQSPSVSWLEDPSSPPPASESWTLTRPSVSFYTQT</sequence>
<name>A0ABD0NSY2_CIRMR</name>
<feature type="region of interest" description="Disordered" evidence="1">
    <location>
        <begin position="88"/>
        <end position="153"/>
    </location>
</feature>
<protein>
    <submittedName>
        <fullName evidence="2">Uncharacterized protein</fullName>
    </submittedName>
</protein>
<evidence type="ECO:0000313" key="2">
    <source>
        <dbReference type="EMBL" id="KAL0164061.1"/>
    </source>
</evidence>
<organism evidence="2 3">
    <name type="scientific">Cirrhinus mrigala</name>
    <name type="common">Mrigala</name>
    <dbReference type="NCBI Taxonomy" id="683832"/>
    <lineage>
        <taxon>Eukaryota</taxon>
        <taxon>Metazoa</taxon>
        <taxon>Chordata</taxon>
        <taxon>Craniata</taxon>
        <taxon>Vertebrata</taxon>
        <taxon>Euteleostomi</taxon>
        <taxon>Actinopterygii</taxon>
        <taxon>Neopterygii</taxon>
        <taxon>Teleostei</taxon>
        <taxon>Ostariophysi</taxon>
        <taxon>Cypriniformes</taxon>
        <taxon>Cyprinidae</taxon>
        <taxon>Labeoninae</taxon>
        <taxon>Labeonini</taxon>
        <taxon>Cirrhinus</taxon>
    </lineage>
</organism>
<dbReference type="Proteomes" id="UP001529510">
    <property type="component" value="Unassembled WGS sequence"/>
</dbReference>
<comment type="caution">
    <text evidence="2">The sequence shown here is derived from an EMBL/GenBank/DDBJ whole genome shotgun (WGS) entry which is preliminary data.</text>
</comment>
<evidence type="ECO:0000313" key="3">
    <source>
        <dbReference type="Proteomes" id="UP001529510"/>
    </source>
</evidence>
<dbReference type="EMBL" id="JAMKFB020000020">
    <property type="protein sequence ID" value="KAL0164061.1"/>
    <property type="molecule type" value="Genomic_DNA"/>
</dbReference>
<feature type="non-terminal residue" evidence="2">
    <location>
        <position position="1"/>
    </location>
</feature>
<evidence type="ECO:0000256" key="1">
    <source>
        <dbReference type="SAM" id="MobiDB-lite"/>
    </source>
</evidence>
<accession>A0ABD0NSY2</accession>